<dbReference type="EMBL" id="JBBJCI010000152">
    <property type="protein sequence ID" value="KAK7241922.1"/>
    <property type="molecule type" value="Genomic_DNA"/>
</dbReference>
<sequence length="246" mass="26946">MRRILAQQVEARDRYLGPRSLFLVVENDAADASRETVEAAGCAAGLAYARNGDYPAFGFELGAWRWAMRRALPGAGLCADAVVYLTQDSLVLNRPPLAYPPPPSLNATRIYAFDGSKQLLGVPHGERHWIPEAAAAFASVAGAPDAAISPGKAFAGCFGPNVVGTYAAWVALEARGFFDMMRVRTKLDEQRSERVLGLFLERDAASRDRSSIGGDYLRAQRPSLADLPFRKIMGHKARSRERWHAR</sequence>
<protein>
    <recommendedName>
        <fullName evidence="3">Nucleotide-diphospho-sugar transferase domain-containing protein</fullName>
    </recommendedName>
</protein>
<keyword evidence="2" id="KW-1185">Reference proteome</keyword>
<comment type="caution">
    <text evidence="1">The sequence shown here is derived from an EMBL/GenBank/DDBJ whole genome shotgun (WGS) entry which is preliminary data.</text>
</comment>
<organism evidence="1 2">
    <name type="scientific">Aureococcus anophagefferens</name>
    <name type="common">Harmful bloom alga</name>
    <dbReference type="NCBI Taxonomy" id="44056"/>
    <lineage>
        <taxon>Eukaryota</taxon>
        <taxon>Sar</taxon>
        <taxon>Stramenopiles</taxon>
        <taxon>Ochrophyta</taxon>
        <taxon>Pelagophyceae</taxon>
        <taxon>Pelagomonadales</taxon>
        <taxon>Pelagomonadaceae</taxon>
        <taxon>Aureococcus</taxon>
    </lineage>
</organism>
<evidence type="ECO:0000313" key="1">
    <source>
        <dbReference type="EMBL" id="KAK7241922.1"/>
    </source>
</evidence>
<evidence type="ECO:0000313" key="2">
    <source>
        <dbReference type="Proteomes" id="UP001363151"/>
    </source>
</evidence>
<name>A0ABR1G086_AURAN</name>
<proteinExistence type="predicted"/>
<dbReference type="Proteomes" id="UP001363151">
    <property type="component" value="Unassembled WGS sequence"/>
</dbReference>
<gene>
    <name evidence="1" type="ORF">SO694_00019486</name>
</gene>
<accession>A0ABR1G086</accession>
<reference evidence="1 2" key="1">
    <citation type="submission" date="2024-03" db="EMBL/GenBank/DDBJ databases">
        <title>Aureococcus anophagefferens CCMP1851 and Kratosvirus quantuckense: Draft genome of a second virus-susceptible host strain in the model system.</title>
        <authorList>
            <person name="Chase E."/>
            <person name="Truchon A.R."/>
            <person name="Schepens W."/>
            <person name="Wilhelm S.W."/>
        </authorList>
    </citation>
    <scope>NUCLEOTIDE SEQUENCE [LARGE SCALE GENOMIC DNA]</scope>
    <source>
        <strain evidence="1 2">CCMP1851</strain>
    </source>
</reference>
<evidence type="ECO:0008006" key="3">
    <source>
        <dbReference type="Google" id="ProtNLM"/>
    </source>
</evidence>